<gene>
    <name evidence="2" type="primary">LOC125423080</name>
</gene>
<dbReference type="PANTHER" id="PTHR34222:SF37">
    <property type="entry name" value="RETROTRANSPOSON GAG DOMAIN-CONTAINING PROTEIN"/>
    <property type="match status" value="1"/>
</dbReference>
<accession>A0ABM3INV6</accession>
<proteinExistence type="predicted"/>
<evidence type="ECO:0000313" key="2">
    <source>
        <dbReference type="RefSeq" id="XP_048332297.2"/>
    </source>
</evidence>
<keyword evidence="1" id="KW-1185">Reference proteome</keyword>
<protein>
    <submittedName>
        <fullName evidence="2">Uncharacterized protein LOC125423080</fullName>
    </submittedName>
</protein>
<name>A0ABM3INV6_ZIZJJ</name>
<dbReference type="RefSeq" id="XP_048332297.2">
    <property type="nucleotide sequence ID" value="XM_048476340.2"/>
</dbReference>
<dbReference type="Proteomes" id="UP001652623">
    <property type="component" value="Chromosome 5"/>
</dbReference>
<reference evidence="2" key="1">
    <citation type="submission" date="2025-08" db="UniProtKB">
        <authorList>
            <consortium name="RefSeq"/>
        </authorList>
    </citation>
    <scope>IDENTIFICATION</scope>
    <source>
        <tissue evidence="2">Seedling</tissue>
    </source>
</reference>
<dbReference type="PANTHER" id="PTHR34222">
    <property type="entry name" value="GAG_PRE-INTEGRS DOMAIN-CONTAINING PROTEIN"/>
    <property type="match status" value="1"/>
</dbReference>
<organism evidence="1 2">
    <name type="scientific">Ziziphus jujuba</name>
    <name type="common">Chinese jujube</name>
    <name type="synonym">Ziziphus sativa</name>
    <dbReference type="NCBI Taxonomy" id="326968"/>
    <lineage>
        <taxon>Eukaryota</taxon>
        <taxon>Viridiplantae</taxon>
        <taxon>Streptophyta</taxon>
        <taxon>Embryophyta</taxon>
        <taxon>Tracheophyta</taxon>
        <taxon>Spermatophyta</taxon>
        <taxon>Magnoliopsida</taxon>
        <taxon>eudicotyledons</taxon>
        <taxon>Gunneridae</taxon>
        <taxon>Pentapetalae</taxon>
        <taxon>rosids</taxon>
        <taxon>fabids</taxon>
        <taxon>Rosales</taxon>
        <taxon>Rhamnaceae</taxon>
        <taxon>Paliureae</taxon>
        <taxon>Ziziphus</taxon>
    </lineage>
</organism>
<sequence length="296" mass="33958">MLKGKGKLSHLMGTGPKLGYPKFDAWGEEDSIIMAWLWNSMVPEISDMCMFLATTKDIWDAIQQTYSKARDAGQVYEVKVKTMAAKQSSKTVTEYANQWKSLWQELDHYRMIKTKCSEDAAVLKDFIKQDRVYDFLMGLNPEFDQVRIQILDKQVVSCFNEVAALVRGEERKRGLMLESQITDSSAMVARGENNSTINMDKSLFLESGQPGQLKIPDRDSLWCTYCMKARHSCKRCWKLHGKPSSQEWRHKIRNNGQVHIAKTQQNKAAPKESNGLNQEEVERLRSLIRNLDKPSG</sequence>
<dbReference type="GeneID" id="125423080"/>
<evidence type="ECO:0000313" key="1">
    <source>
        <dbReference type="Proteomes" id="UP001652623"/>
    </source>
</evidence>